<accession>A0A0C3AGB2</accession>
<dbReference type="AlphaFoldDB" id="A0A0C3AGB2"/>
<organism evidence="2 3">
    <name type="scientific">Piloderma croceum (strain F 1598)</name>
    <dbReference type="NCBI Taxonomy" id="765440"/>
    <lineage>
        <taxon>Eukaryota</taxon>
        <taxon>Fungi</taxon>
        <taxon>Dikarya</taxon>
        <taxon>Basidiomycota</taxon>
        <taxon>Agaricomycotina</taxon>
        <taxon>Agaricomycetes</taxon>
        <taxon>Agaricomycetidae</taxon>
        <taxon>Atheliales</taxon>
        <taxon>Atheliaceae</taxon>
        <taxon>Piloderma</taxon>
    </lineage>
</organism>
<keyword evidence="1" id="KW-0812">Transmembrane</keyword>
<reference evidence="3" key="2">
    <citation type="submission" date="2015-01" db="EMBL/GenBank/DDBJ databases">
        <title>Evolutionary Origins and Diversification of the Mycorrhizal Mutualists.</title>
        <authorList>
            <consortium name="DOE Joint Genome Institute"/>
            <consortium name="Mycorrhizal Genomics Consortium"/>
            <person name="Kohler A."/>
            <person name="Kuo A."/>
            <person name="Nagy L.G."/>
            <person name="Floudas D."/>
            <person name="Copeland A."/>
            <person name="Barry K.W."/>
            <person name="Cichocki N."/>
            <person name="Veneault-Fourrey C."/>
            <person name="LaButti K."/>
            <person name="Lindquist E.A."/>
            <person name="Lipzen A."/>
            <person name="Lundell T."/>
            <person name="Morin E."/>
            <person name="Murat C."/>
            <person name="Riley R."/>
            <person name="Ohm R."/>
            <person name="Sun H."/>
            <person name="Tunlid A."/>
            <person name="Henrissat B."/>
            <person name="Grigoriev I.V."/>
            <person name="Hibbett D.S."/>
            <person name="Martin F."/>
        </authorList>
    </citation>
    <scope>NUCLEOTIDE SEQUENCE [LARGE SCALE GENOMIC DNA]</scope>
    <source>
        <strain evidence="3">F 1598</strain>
    </source>
</reference>
<evidence type="ECO:0000256" key="1">
    <source>
        <dbReference type="SAM" id="Phobius"/>
    </source>
</evidence>
<dbReference type="HOGENOM" id="CLU_031556_1_1_1"/>
<evidence type="ECO:0000313" key="3">
    <source>
        <dbReference type="Proteomes" id="UP000054166"/>
    </source>
</evidence>
<protein>
    <submittedName>
        <fullName evidence="2">Uncharacterized protein</fullName>
    </submittedName>
</protein>
<name>A0A0C3AGB2_PILCF</name>
<dbReference type="Proteomes" id="UP000054166">
    <property type="component" value="Unassembled WGS sequence"/>
</dbReference>
<feature type="transmembrane region" description="Helical" evidence="1">
    <location>
        <begin position="383"/>
        <end position="403"/>
    </location>
</feature>
<evidence type="ECO:0000313" key="2">
    <source>
        <dbReference type="EMBL" id="KIM72863.1"/>
    </source>
</evidence>
<keyword evidence="3" id="KW-1185">Reference proteome</keyword>
<dbReference type="OrthoDB" id="2646225at2759"/>
<sequence length="485" mass="50770">MQTILVNGNLMSFGVGSVGPSSIYNTSANASSELPFNETFTTNTVQSAGIAWAETTLNMTYAFSITSQDGKSYIVPTPRSLSKTGITHYFTDVAVLNPSCSFPQSNITSTVNIAPASTTAGLSVTALPIGFPDGMTITITPATAFGVDPSAVTLLSYIQQGKEVLGASEGTITSSAGSFPTDGSVIWQIAHCTAGLGCPTNPTNRPIDFNLRSIPTIDIVVNSVTWQITYLICTPGAQLETREIESGAQSTLTVLPSPSSPLARQNNLESTQTNLLLSGVFNNIDGGLQSDAAGPPLLVDAGLGSRLQNAMIFGLASLANLSTDSNVNTTTTTLTPLSASDITQAYTQILTSAAKYFMVSDSIGTASVPGFIASEEVIFSASMPYIVISSVLFSMLSVLVVGAQWRTAKGERFTIIGLGGVLHSDCAVRVLGEAKRDAEVKVVKGAWKGSSVERDCDAAVVRRLGERMVSLRKTTDGEVLCINSL</sequence>
<proteinExistence type="predicted"/>
<gene>
    <name evidence="2" type="ORF">PILCRDRAFT_736466</name>
</gene>
<keyword evidence="1" id="KW-0472">Membrane</keyword>
<dbReference type="InParanoid" id="A0A0C3AGB2"/>
<dbReference type="STRING" id="765440.A0A0C3AGB2"/>
<keyword evidence="1" id="KW-1133">Transmembrane helix</keyword>
<reference evidence="2 3" key="1">
    <citation type="submission" date="2014-04" db="EMBL/GenBank/DDBJ databases">
        <authorList>
            <consortium name="DOE Joint Genome Institute"/>
            <person name="Kuo A."/>
            <person name="Tarkka M."/>
            <person name="Buscot F."/>
            <person name="Kohler A."/>
            <person name="Nagy L.G."/>
            <person name="Floudas D."/>
            <person name="Copeland A."/>
            <person name="Barry K.W."/>
            <person name="Cichocki N."/>
            <person name="Veneault-Fourrey C."/>
            <person name="LaButti K."/>
            <person name="Lindquist E.A."/>
            <person name="Lipzen A."/>
            <person name="Lundell T."/>
            <person name="Morin E."/>
            <person name="Murat C."/>
            <person name="Sun H."/>
            <person name="Tunlid A."/>
            <person name="Henrissat B."/>
            <person name="Grigoriev I.V."/>
            <person name="Hibbett D.S."/>
            <person name="Martin F."/>
            <person name="Nordberg H.P."/>
            <person name="Cantor M.N."/>
            <person name="Hua S.X."/>
        </authorList>
    </citation>
    <scope>NUCLEOTIDE SEQUENCE [LARGE SCALE GENOMIC DNA]</scope>
    <source>
        <strain evidence="2 3">F 1598</strain>
    </source>
</reference>
<dbReference type="EMBL" id="KN833104">
    <property type="protein sequence ID" value="KIM72863.1"/>
    <property type="molecule type" value="Genomic_DNA"/>
</dbReference>